<dbReference type="InterPro" id="IPR004252">
    <property type="entry name" value="Probable_transposase_24"/>
</dbReference>
<dbReference type="RefSeq" id="XP_016451256.1">
    <property type="nucleotide sequence ID" value="XM_016595770.1"/>
</dbReference>
<dbReference type="KEGG" id="nta:107775963"/>
<evidence type="ECO:0000256" key="1">
    <source>
        <dbReference type="SAM" id="MobiDB-lite"/>
    </source>
</evidence>
<reference evidence="2" key="1">
    <citation type="submission" date="2025-08" db="UniProtKB">
        <authorList>
            <consortium name="RefSeq"/>
        </authorList>
    </citation>
    <scope>IDENTIFICATION</scope>
</reference>
<name>A0A1S3YG50_TOBAC</name>
<dbReference type="Pfam" id="PF03004">
    <property type="entry name" value="Transposase_24"/>
    <property type="match status" value="1"/>
</dbReference>
<protein>
    <submittedName>
        <fullName evidence="2">Uncharacterized protein</fullName>
    </submittedName>
</protein>
<dbReference type="OrthoDB" id="1305100at2759"/>
<dbReference type="AlphaFoldDB" id="A0A1S3YG50"/>
<dbReference type="OMA" id="IFWRELH"/>
<dbReference type="PaxDb" id="4097-A0A1S3YG50"/>
<feature type="region of interest" description="Disordered" evidence="1">
    <location>
        <begin position="325"/>
        <end position="368"/>
    </location>
</feature>
<sequence length="368" mass="41334">MDIAYQRVVGITRRLEAAACQGRGYLGLPVHSALPATSGALATLTPQAPYYAPPLYSAPLAWGAFSVCEVKYEVGVDIFWRELHPNGINWKGVPKEIKEFYFGEFKKAFYWDSLIDREVKRIWGSKAARRYCDFICKIKKDKNIVQPDFVPKDVWNNWMEQWKDPKCVKKLEINTKNRCGGGTVVAIGTHTGGSITIGEHRKRLAIEKGRDPTPSELHLHVHTHGHDEKSFVSERSRLVHEKYQQILQQQTQTQSDIDQSLAFYQAAGGEKKRRIYGLGSQEKYFYGLNLRAYSGSDASSSAAPVLTNHMFPVLAERVRGLIDSPSHVQDNHTDHPSAMAPPVPPPNTNINEVHASLSDDDLHSLVSQ</sequence>
<accession>A0A1S3YG50</accession>
<proteinExistence type="predicted"/>
<gene>
    <name evidence="2" type="primary">LOC107775963</name>
</gene>
<evidence type="ECO:0000313" key="2">
    <source>
        <dbReference type="RefSeq" id="XP_016451256.1"/>
    </source>
</evidence>
<organism evidence="2">
    <name type="scientific">Nicotiana tabacum</name>
    <name type="common">Common tobacco</name>
    <dbReference type="NCBI Taxonomy" id="4097"/>
    <lineage>
        <taxon>Eukaryota</taxon>
        <taxon>Viridiplantae</taxon>
        <taxon>Streptophyta</taxon>
        <taxon>Embryophyta</taxon>
        <taxon>Tracheophyta</taxon>
        <taxon>Spermatophyta</taxon>
        <taxon>Magnoliopsida</taxon>
        <taxon>eudicotyledons</taxon>
        <taxon>Gunneridae</taxon>
        <taxon>Pentapetalae</taxon>
        <taxon>asterids</taxon>
        <taxon>lamiids</taxon>
        <taxon>Solanales</taxon>
        <taxon>Solanaceae</taxon>
        <taxon>Nicotianoideae</taxon>
        <taxon>Nicotianeae</taxon>
        <taxon>Nicotiana</taxon>
    </lineage>
</organism>